<sequence>MSDLVIESQSPSSYGIAPPISDEAMDAKRKALEILVAKSEHDRIPVPNHLLQSKLFVKLKRNKLVEVTPHEIHFDGFEVNQLQTRELHILNRSSEVLRVDIIPPQTSVFQIDYKKPQRLVPGFSIHVKIIFKPKQWQYYHDAIRIHTPERDHHLIIPIHAYPIILLDGILPNSYQFANTPIGQVVTKTFSFQSSAPIEFQYRIEILGQDPALTIEPMEGIINQLNVTNITVTYAPTAFCTSRLSVAIIVSQFHIQPFLCTFIGKCLPGLARELAKKTLGMSGQFSTDNINLVIKKSSSTILPIPLTTTKQKLIKQQIAESTIDNEFERDGLRIPKKIDSTWAVSKVLLQKKGKVALKDLRRLNELTSDNQRGLNRQKKETIFLQDVSRIEDEEQRNKIRWQTKLGFDPLSQTERENILASRQISWDEYSIRIGHPIPDDEYIRDTVKYSEQRTIRSLDMKIRTDAKFDLHTNDLWLNRLQVLDRFAQAARKVIVKQRLSRHLKAIKTFVKSFKENKTNKDIYLFGYEYLKTLRGETLETDGHLLIIRNSSIGTLHLPRSDEDEQDNSNNIEAINSVSAPQITFKHRYVLPVMPLTVPKQYKLLNYQTIDSSYIRYDYTTYKLARSLRIGAEDELIKLDETSIDRTLISSIQTSEKPMIINPTIPSSLLKAPIYHPLTVFNPTPGVMTYETPLPYSAIDVDNAICPIPLLERPGYSLTNRYLDREDIIQGTMIWKNMSSTGLSALAQVPTMSNVWLPRWNDPFSEDILPTNLPLLLNEMPPSDRSQLLDNEMNEETKLILTPEMIRAEFLETHFETTLNTKQDAMFKRKKTAVSSLNVFPYGDKLLEPNALLSIYGRESRARREQELDYFQRKKFGQLSDKVNKRMEKYHATSRIDLSLLSDQQQQTQPQPQQQQTILIEPSQ</sequence>
<dbReference type="InterPro" id="IPR013783">
    <property type="entry name" value="Ig-like_fold"/>
</dbReference>
<dbReference type="AlphaFoldDB" id="A0A813Q2V5"/>
<dbReference type="Gene3D" id="2.60.40.10">
    <property type="entry name" value="Immunoglobulins"/>
    <property type="match status" value="2"/>
</dbReference>
<feature type="compositionally biased region" description="Low complexity" evidence="1">
    <location>
        <begin position="902"/>
        <end position="915"/>
    </location>
</feature>
<proteinExistence type="predicted"/>
<feature type="region of interest" description="Disordered" evidence="1">
    <location>
        <begin position="899"/>
        <end position="922"/>
    </location>
</feature>
<comment type="caution">
    <text evidence="2">The sequence shown here is derived from an EMBL/GenBank/DDBJ whole genome shotgun (WGS) entry which is preliminary data.</text>
</comment>
<organism evidence="2 3">
    <name type="scientific">Rotaria sordida</name>
    <dbReference type="NCBI Taxonomy" id="392033"/>
    <lineage>
        <taxon>Eukaryota</taxon>
        <taxon>Metazoa</taxon>
        <taxon>Spiralia</taxon>
        <taxon>Gnathifera</taxon>
        <taxon>Rotifera</taxon>
        <taxon>Eurotatoria</taxon>
        <taxon>Bdelloidea</taxon>
        <taxon>Philodinida</taxon>
        <taxon>Philodinidae</taxon>
        <taxon>Rotaria</taxon>
    </lineage>
</organism>
<dbReference type="Proteomes" id="UP000663864">
    <property type="component" value="Unassembled WGS sequence"/>
</dbReference>
<dbReference type="Pfam" id="PF24771">
    <property type="entry name" value="Ig_CFAP74_1st"/>
    <property type="match status" value="1"/>
</dbReference>
<reference evidence="2" key="1">
    <citation type="submission" date="2021-02" db="EMBL/GenBank/DDBJ databases">
        <authorList>
            <person name="Nowell W R."/>
        </authorList>
    </citation>
    <scope>NUCLEOTIDE SEQUENCE</scope>
</reference>
<gene>
    <name evidence="2" type="ORF">ZHD862_LOCUS338</name>
</gene>
<dbReference type="InterPro" id="IPR029676">
    <property type="entry name" value="CFAP221"/>
</dbReference>
<evidence type="ECO:0000313" key="2">
    <source>
        <dbReference type="EMBL" id="CAF0761176.1"/>
    </source>
</evidence>
<evidence type="ECO:0008006" key="4">
    <source>
        <dbReference type="Google" id="ProtNLM"/>
    </source>
</evidence>
<name>A0A813Q2V5_9BILA</name>
<dbReference type="GO" id="GO:0003341">
    <property type="term" value="P:cilium movement"/>
    <property type="evidence" value="ECO:0007669"/>
    <property type="project" value="InterPro"/>
</dbReference>
<dbReference type="PANTHER" id="PTHR46500">
    <property type="entry name" value="CILIA- AND FLAGELLA-ASSOCIATED PROTEIN 221"/>
    <property type="match status" value="1"/>
</dbReference>
<dbReference type="GO" id="GO:0044458">
    <property type="term" value="P:motile cilium assembly"/>
    <property type="evidence" value="ECO:0007669"/>
    <property type="project" value="TreeGrafter"/>
</dbReference>
<feature type="region of interest" description="Disordered" evidence="1">
    <location>
        <begin position="1"/>
        <end position="20"/>
    </location>
</feature>
<dbReference type="PANTHER" id="PTHR46500:SF1">
    <property type="entry name" value="CILIA- AND FLAGELLA-ASSOCIATED PROTEIN 221"/>
    <property type="match status" value="1"/>
</dbReference>
<evidence type="ECO:0000256" key="1">
    <source>
        <dbReference type="SAM" id="MobiDB-lite"/>
    </source>
</evidence>
<evidence type="ECO:0000313" key="3">
    <source>
        <dbReference type="Proteomes" id="UP000663864"/>
    </source>
</evidence>
<protein>
    <recommendedName>
        <fullName evidence="4">Primary ciliary dyskinesia protein 1</fullName>
    </recommendedName>
</protein>
<dbReference type="GO" id="GO:0097729">
    <property type="term" value="C:9+2 motile cilium"/>
    <property type="evidence" value="ECO:0007669"/>
    <property type="project" value="TreeGrafter"/>
</dbReference>
<dbReference type="EMBL" id="CAJNOT010000005">
    <property type="protein sequence ID" value="CAF0761176.1"/>
    <property type="molecule type" value="Genomic_DNA"/>
</dbReference>
<accession>A0A813Q2V5</accession>